<evidence type="ECO:0000313" key="2">
    <source>
        <dbReference type="Proteomes" id="UP000001819"/>
    </source>
</evidence>
<dbReference type="KEGG" id="dpo:26533097"/>
<dbReference type="ExpressionAtlas" id="A0A6I8W9R0">
    <property type="expression patterns" value="baseline"/>
</dbReference>
<evidence type="ECO:0000259" key="1">
    <source>
        <dbReference type="Pfam" id="PF24061"/>
    </source>
</evidence>
<proteinExistence type="predicted"/>
<feature type="domain" description="Putative ionotropic receptor ligand binding" evidence="1">
    <location>
        <begin position="20"/>
        <end position="117"/>
    </location>
</feature>
<dbReference type="InterPro" id="IPR056198">
    <property type="entry name" value="LBD_receptor"/>
</dbReference>
<gene>
    <name evidence="3" type="primary">LOC26533097</name>
</gene>
<accession>A0A6I8W9R0</accession>
<sequence length="119" mass="13787">MNTSSVIYSSYVERSRIDLQVEEANLYVARALRYVIENVLAQLSATLVVTISTRHEGTARWFEYVMNTLVYSWRVAAVQLLRFSTDFERVRVPGRKRFNLMLVDSYEGLVNSNITEDNV</sequence>
<dbReference type="Proteomes" id="UP000001819">
    <property type="component" value="Chromosome X"/>
</dbReference>
<dbReference type="RefSeq" id="XP_033240128.1">
    <property type="nucleotide sequence ID" value="XM_033384237.1"/>
</dbReference>
<evidence type="ECO:0000313" key="3">
    <source>
        <dbReference type="RefSeq" id="XP_033240128.1"/>
    </source>
</evidence>
<organism evidence="2 3">
    <name type="scientific">Drosophila pseudoobscura pseudoobscura</name>
    <name type="common">Fruit fly</name>
    <dbReference type="NCBI Taxonomy" id="46245"/>
    <lineage>
        <taxon>Eukaryota</taxon>
        <taxon>Metazoa</taxon>
        <taxon>Ecdysozoa</taxon>
        <taxon>Arthropoda</taxon>
        <taxon>Hexapoda</taxon>
        <taxon>Insecta</taxon>
        <taxon>Pterygota</taxon>
        <taxon>Neoptera</taxon>
        <taxon>Endopterygota</taxon>
        <taxon>Diptera</taxon>
        <taxon>Brachycera</taxon>
        <taxon>Muscomorpha</taxon>
        <taxon>Ephydroidea</taxon>
        <taxon>Drosophilidae</taxon>
        <taxon>Drosophila</taxon>
        <taxon>Sophophora</taxon>
    </lineage>
</organism>
<dbReference type="InParanoid" id="A0A6I8W9R0"/>
<protein>
    <recommendedName>
        <fullName evidence="1">Putative ionotropic receptor ligand binding domain-containing protein</fullName>
    </recommendedName>
</protein>
<keyword evidence="2" id="KW-1185">Reference proteome</keyword>
<dbReference type="Pfam" id="PF24061">
    <property type="entry name" value="LBD_receptor"/>
    <property type="match status" value="1"/>
</dbReference>
<dbReference type="AlphaFoldDB" id="A0A6I8W9R0"/>
<reference evidence="3" key="1">
    <citation type="submission" date="2025-08" db="UniProtKB">
        <authorList>
            <consortium name="RefSeq"/>
        </authorList>
    </citation>
    <scope>IDENTIFICATION</scope>
    <source>
        <strain evidence="3">MV-25-SWS-2005</strain>
        <tissue evidence="3">Whole body</tissue>
    </source>
</reference>
<name>A0A6I8W9R0_DROPS</name>